<gene>
    <name evidence="1" type="ORF">G4Y79_24300</name>
</gene>
<dbReference type="AlphaFoldDB" id="A0A7S8IFB5"/>
<accession>A0A7S8IFB5</accession>
<evidence type="ECO:0000313" key="2">
    <source>
        <dbReference type="Proteomes" id="UP000594468"/>
    </source>
</evidence>
<dbReference type="RefSeq" id="WP_195170837.1">
    <property type="nucleotide sequence ID" value="NZ_CP062983.1"/>
</dbReference>
<name>A0A7S8IFB5_9CHLR</name>
<sequence>MPVEVTRDTELPLIIAKLWGQVTAEDIVELYRLSNQLMTSEDDLIYRITWIAEESETTFPEMFKAIQKATLALPASTLDSRIHPIFLGTSSWITFARNAFLQHGRHVPAFDTMEAVMAYIHYDLEESAETSSH</sequence>
<dbReference type="Proteomes" id="UP000594468">
    <property type="component" value="Chromosome"/>
</dbReference>
<evidence type="ECO:0000313" key="1">
    <source>
        <dbReference type="EMBL" id="QPC82768.1"/>
    </source>
</evidence>
<keyword evidence="2" id="KW-1185">Reference proteome</keyword>
<protein>
    <submittedName>
        <fullName evidence="1">Uncharacterized protein</fullName>
    </submittedName>
</protein>
<dbReference type="EMBL" id="CP062983">
    <property type="protein sequence ID" value="QPC82768.1"/>
    <property type="molecule type" value="Genomic_DNA"/>
</dbReference>
<proteinExistence type="predicted"/>
<dbReference type="KEGG" id="pmet:G4Y79_24300"/>
<organism evidence="1 2">
    <name type="scientific">Phototrophicus methaneseepsis</name>
    <dbReference type="NCBI Taxonomy" id="2710758"/>
    <lineage>
        <taxon>Bacteria</taxon>
        <taxon>Bacillati</taxon>
        <taxon>Chloroflexota</taxon>
        <taxon>Candidatus Thermofontia</taxon>
        <taxon>Phototrophicales</taxon>
        <taxon>Phototrophicaceae</taxon>
        <taxon>Phototrophicus</taxon>
    </lineage>
</organism>
<reference evidence="1 2" key="1">
    <citation type="submission" date="2020-02" db="EMBL/GenBank/DDBJ databases">
        <authorList>
            <person name="Zheng R.K."/>
            <person name="Sun C.M."/>
        </authorList>
    </citation>
    <scope>NUCLEOTIDE SEQUENCE [LARGE SCALE GENOMIC DNA]</scope>
    <source>
        <strain evidence="2">rifampicinis</strain>
    </source>
</reference>